<comment type="subcellular location">
    <subcellularLocation>
        <location evidence="1">Membrane</location>
        <topology evidence="1">Multi-pass membrane protein</topology>
    </subcellularLocation>
</comment>
<dbReference type="OrthoDB" id="9787939at2"/>
<protein>
    <submittedName>
        <fullName evidence="7">Uncharacterized protein</fullName>
    </submittedName>
</protein>
<gene>
    <name evidence="7" type="ORF">SAMN04488500_105264</name>
</gene>
<feature type="transmembrane region" description="Helical" evidence="6">
    <location>
        <begin position="21"/>
        <end position="40"/>
    </location>
</feature>
<evidence type="ECO:0000256" key="5">
    <source>
        <dbReference type="ARBA" id="ARBA00023136"/>
    </source>
</evidence>
<feature type="transmembrane region" description="Helical" evidence="6">
    <location>
        <begin position="109"/>
        <end position="129"/>
    </location>
</feature>
<feature type="transmembrane region" description="Helical" evidence="6">
    <location>
        <begin position="136"/>
        <end position="158"/>
    </location>
</feature>
<evidence type="ECO:0000256" key="6">
    <source>
        <dbReference type="SAM" id="Phobius"/>
    </source>
</evidence>
<dbReference type="PANTHER" id="PTHR30178:SF3">
    <property type="entry name" value="SUCCINATE-ACETATE_PROTON SYMPORTER SATP"/>
    <property type="match status" value="1"/>
</dbReference>
<reference evidence="7 8" key="1">
    <citation type="submission" date="2017-04" db="EMBL/GenBank/DDBJ databases">
        <authorList>
            <person name="Afonso C.L."/>
            <person name="Miller P.J."/>
            <person name="Scott M.A."/>
            <person name="Spackman E."/>
            <person name="Goraichik I."/>
            <person name="Dimitrov K.M."/>
            <person name="Suarez D.L."/>
            <person name="Swayne D.E."/>
        </authorList>
    </citation>
    <scope>NUCLEOTIDE SEQUENCE [LARGE SCALE GENOMIC DNA]</scope>
    <source>
        <strain evidence="7 8">DSM 5090</strain>
    </source>
</reference>
<dbReference type="InterPro" id="IPR000791">
    <property type="entry name" value="Gpr1/Fun34/SatP-like"/>
</dbReference>
<dbReference type="RefSeq" id="WP_084575176.1">
    <property type="nucleotide sequence ID" value="NZ_CP155572.1"/>
</dbReference>
<name>A0A1W2AG48_9FIRM</name>
<keyword evidence="8" id="KW-1185">Reference proteome</keyword>
<dbReference type="Pfam" id="PF01184">
    <property type="entry name" value="Gpr1_Fun34_YaaH"/>
    <property type="match status" value="1"/>
</dbReference>
<evidence type="ECO:0000256" key="4">
    <source>
        <dbReference type="ARBA" id="ARBA00022989"/>
    </source>
</evidence>
<dbReference type="NCBIfam" id="NF038013">
    <property type="entry name" value="AceTr_1"/>
    <property type="match status" value="1"/>
</dbReference>
<dbReference type="PANTHER" id="PTHR30178">
    <property type="entry name" value="INNER MEMBRANE PROTEIN YAAH"/>
    <property type="match status" value="1"/>
</dbReference>
<organism evidence="7 8">
    <name type="scientific">Sporomusa malonica</name>
    <dbReference type="NCBI Taxonomy" id="112901"/>
    <lineage>
        <taxon>Bacteria</taxon>
        <taxon>Bacillati</taxon>
        <taxon>Bacillota</taxon>
        <taxon>Negativicutes</taxon>
        <taxon>Selenomonadales</taxon>
        <taxon>Sporomusaceae</taxon>
        <taxon>Sporomusa</taxon>
    </lineage>
</organism>
<evidence type="ECO:0000256" key="3">
    <source>
        <dbReference type="ARBA" id="ARBA00022692"/>
    </source>
</evidence>
<dbReference type="EMBL" id="FWXI01000005">
    <property type="protein sequence ID" value="SMC59604.1"/>
    <property type="molecule type" value="Genomic_DNA"/>
</dbReference>
<dbReference type="GO" id="GO:0016020">
    <property type="term" value="C:membrane"/>
    <property type="evidence" value="ECO:0007669"/>
    <property type="project" value="UniProtKB-SubCell"/>
</dbReference>
<feature type="transmembrane region" description="Helical" evidence="6">
    <location>
        <begin position="164"/>
        <end position="185"/>
    </location>
</feature>
<evidence type="ECO:0000313" key="7">
    <source>
        <dbReference type="EMBL" id="SMC59604.1"/>
    </source>
</evidence>
<accession>A0A1W2AG48</accession>
<dbReference type="AlphaFoldDB" id="A0A1W2AG48"/>
<dbReference type="InterPro" id="IPR047623">
    <property type="entry name" value="SatP"/>
</dbReference>
<feature type="transmembrane region" description="Helical" evidence="6">
    <location>
        <begin position="46"/>
        <end position="65"/>
    </location>
</feature>
<keyword evidence="5 6" id="KW-0472">Membrane</keyword>
<dbReference type="Proteomes" id="UP000192738">
    <property type="component" value="Unassembled WGS sequence"/>
</dbReference>
<evidence type="ECO:0000313" key="8">
    <source>
        <dbReference type="Proteomes" id="UP000192738"/>
    </source>
</evidence>
<keyword evidence="4 6" id="KW-1133">Transmembrane helix</keyword>
<comment type="similarity">
    <text evidence="2">Belongs to the acetate uptake transporter (AceTr) (TC 2.A.96) family.</text>
</comment>
<keyword evidence="3 6" id="KW-0812">Transmembrane</keyword>
<feature type="transmembrane region" description="Helical" evidence="6">
    <location>
        <begin position="72"/>
        <end position="94"/>
    </location>
</feature>
<evidence type="ECO:0000256" key="2">
    <source>
        <dbReference type="ARBA" id="ARBA00005587"/>
    </source>
</evidence>
<dbReference type="STRING" id="112901.SAMN04488500_105264"/>
<sequence>MSNKSGEVQKISEVIADPTPLGVFGLAMVTLVAASQKLGWTSGTAFLIPWAFFLGATAQFVASYWDFKHNNLFGATVLGAFGLFWYSVAMAWMIKGGVFGAALAAQADVSQLGFAFFGYFIFSVFATVASLDTNKVFIGIMVLIDVLLICLALDSWGFHWAHSIAAWSELAISILGFYASGAIFLNKFAGRVVLPIGKPLGILRRA</sequence>
<evidence type="ECO:0000256" key="1">
    <source>
        <dbReference type="ARBA" id="ARBA00004141"/>
    </source>
</evidence>
<proteinExistence type="inferred from homology"/>